<dbReference type="eggNOG" id="COG1873">
    <property type="taxonomic scope" value="Bacteria"/>
</dbReference>
<dbReference type="AlphaFoldDB" id="A0A0H3JA29"/>
<dbReference type="Proteomes" id="UP000030905">
    <property type="component" value="Chromosome"/>
</dbReference>
<dbReference type="InterPro" id="IPR014238">
    <property type="entry name" value="Spore_YlmC/YmxH"/>
</dbReference>
<accession>A0A0H3JA29</accession>
<dbReference type="InterPro" id="IPR027275">
    <property type="entry name" value="PRC-brl_dom"/>
</dbReference>
<reference evidence="3 4" key="3">
    <citation type="journal article" name="Genome Announc.">
        <title>Improved Draft Genome Sequence of Clostridium pasteurianum Strain ATCC 6013 (DSM 525) Using a Hybrid Next-Generation Sequencing Approach.</title>
        <authorList>
            <person name="Pyne M.E."/>
            <person name="Utturkar S."/>
            <person name="Brown S.D."/>
            <person name="Moo-Young M."/>
            <person name="Chung D.A."/>
            <person name="Chou C.P."/>
        </authorList>
    </citation>
    <scope>NUCLEOTIDE SEQUENCE [LARGE SCALE GENOMIC DNA]</scope>
    <source>
        <strain evidence="3 4">ATCC 6013</strain>
    </source>
</reference>
<dbReference type="EMBL" id="JPGY02000001">
    <property type="protein sequence ID" value="KRU11802.1"/>
    <property type="molecule type" value="Genomic_DNA"/>
</dbReference>
<dbReference type="SUPFAM" id="SSF50346">
    <property type="entry name" value="PRC-barrel domain"/>
    <property type="match status" value="1"/>
</dbReference>
<dbReference type="PANTHER" id="PTHR40061:SF1">
    <property type="entry name" value="SPORULATION PROTEIN YLMC-RELATED"/>
    <property type="match status" value="1"/>
</dbReference>
<sequence>MDMSMYSLNSLKAMEIIDINTGCKLGYIKDMVIDCNNYKIISILIPNQQNGGWFSKNNDIEIPWSQITKIGVDVILIDGKDILYNND</sequence>
<proteinExistence type="predicted"/>
<dbReference type="PATRIC" id="fig|1262449.3.peg.866"/>
<dbReference type="PANTHER" id="PTHR40061">
    <property type="entry name" value="SPORULATION PROTEIN YLMC-RELATED"/>
    <property type="match status" value="1"/>
</dbReference>
<evidence type="ECO:0000313" key="3">
    <source>
        <dbReference type="EMBL" id="KRU11802.1"/>
    </source>
</evidence>
<reference evidence="3" key="2">
    <citation type="submission" date="2015-10" db="EMBL/GenBank/DDBJ databases">
        <title>Improved Draft Genome Sequence of Clostridium pasteurianum Strain ATCC 6013 (DSM 525) Using a Hybrid Next-Generation Sequencing Approach.</title>
        <authorList>
            <person name="Pyne M.E."/>
            <person name="Utturkar S.M."/>
            <person name="Brown S.D."/>
            <person name="Moo-Young M."/>
            <person name="Chung D.A."/>
            <person name="Chou P.C."/>
        </authorList>
    </citation>
    <scope>NUCLEOTIDE SEQUENCE</scope>
    <source>
        <strain evidence="3">ATCC 6013</strain>
    </source>
</reference>
<reference evidence="2 5" key="1">
    <citation type="journal article" date="2015" name="Genome Announc.">
        <title>Complete Genome Sequence of the Nitrogen-Fixing and Solvent-Producing Clostridium pasteurianum DSM 525.</title>
        <authorList>
            <person name="Poehlein A."/>
            <person name="Grosse-Honebrink A."/>
            <person name="Zhang Y."/>
            <person name="Minton N.P."/>
            <person name="Daniel R."/>
        </authorList>
    </citation>
    <scope>NUCLEOTIDE SEQUENCE [LARGE SCALE GENOMIC DNA]</scope>
    <source>
        <strain evidence="2">DSM 525</strain>
        <strain evidence="5">DSM 525 / ATCC 6013</strain>
    </source>
</reference>
<organism evidence="2 5">
    <name type="scientific">Clostridium pasteurianum DSM 525 = ATCC 6013</name>
    <dbReference type="NCBI Taxonomy" id="1262449"/>
    <lineage>
        <taxon>Bacteria</taxon>
        <taxon>Bacillati</taxon>
        <taxon>Bacillota</taxon>
        <taxon>Clostridia</taxon>
        <taxon>Eubacteriales</taxon>
        <taxon>Clostridiaceae</taxon>
        <taxon>Clostridium</taxon>
    </lineage>
</organism>
<dbReference type="NCBIfam" id="TIGR02888">
    <property type="entry name" value="spore_YlmC_YmxH"/>
    <property type="match status" value="1"/>
</dbReference>
<dbReference type="KEGG" id="cpae:CPAST_c21300"/>
<dbReference type="SMR" id="A0A0H3JA29"/>
<dbReference type="KEGG" id="cpat:CLPA_c21300"/>
<evidence type="ECO:0000259" key="1">
    <source>
        <dbReference type="Pfam" id="PF05239"/>
    </source>
</evidence>
<dbReference type="Proteomes" id="UP000028042">
    <property type="component" value="Unassembled WGS sequence"/>
</dbReference>
<gene>
    <name evidence="2" type="ORF">CLPA_c21300</name>
    <name evidence="3" type="ORF">CP6013_01049</name>
</gene>
<dbReference type="Gene3D" id="2.30.30.240">
    <property type="entry name" value="PRC-barrel domain"/>
    <property type="match status" value="1"/>
</dbReference>
<evidence type="ECO:0000313" key="2">
    <source>
        <dbReference type="EMBL" id="AJA52188.1"/>
    </source>
</evidence>
<name>A0A0H3JA29_CLOPA</name>
<feature type="domain" description="PRC-barrel" evidence="1">
    <location>
        <begin position="3"/>
        <end position="79"/>
    </location>
</feature>
<dbReference type="EMBL" id="CP009268">
    <property type="protein sequence ID" value="AJA52188.1"/>
    <property type="molecule type" value="Genomic_DNA"/>
</dbReference>
<evidence type="ECO:0000313" key="5">
    <source>
        <dbReference type="Proteomes" id="UP000030905"/>
    </source>
</evidence>
<evidence type="ECO:0000313" key="4">
    <source>
        <dbReference type="Proteomes" id="UP000028042"/>
    </source>
</evidence>
<dbReference type="RefSeq" id="WP_003441997.1">
    <property type="nucleotide sequence ID" value="NZ_ANZB01000002.1"/>
</dbReference>
<protein>
    <submittedName>
        <fullName evidence="2">PRC-barrel domain-containing protein</fullName>
    </submittedName>
    <submittedName>
        <fullName evidence="3">Sporulation protein, YlmC/YmxH family</fullName>
    </submittedName>
</protein>
<dbReference type="Pfam" id="PF05239">
    <property type="entry name" value="PRC"/>
    <property type="match status" value="1"/>
</dbReference>
<dbReference type="InterPro" id="IPR011033">
    <property type="entry name" value="PRC_barrel-like_sf"/>
</dbReference>
<keyword evidence="5" id="KW-1185">Reference proteome</keyword>
<dbReference type="GeneID" id="93074279"/>